<dbReference type="InterPro" id="IPR011527">
    <property type="entry name" value="ABC1_TM_dom"/>
</dbReference>
<feature type="transmembrane region" description="Helical" evidence="8">
    <location>
        <begin position="176"/>
        <end position="194"/>
    </location>
</feature>
<evidence type="ECO:0000256" key="6">
    <source>
        <dbReference type="ARBA" id="ARBA00022989"/>
    </source>
</evidence>
<keyword evidence="7 8" id="KW-0472">Membrane</keyword>
<dbReference type="GO" id="GO:0005886">
    <property type="term" value="C:plasma membrane"/>
    <property type="evidence" value="ECO:0007669"/>
    <property type="project" value="UniProtKB-SubCell"/>
</dbReference>
<feature type="transmembrane region" description="Helical" evidence="8">
    <location>
        <begin position="74"/>
        <end position="98"/>
    </location>
</feature>
<dbReference type="PANTHER" id="PTHR43394:SF1">
    <property type="entry name" value="ATP-BINDING CASSETTE SUB-FAMILY B MEMBER 10, MITOCHONDRIAL"/>
    <property type="match status" value="1"/>
</dbReference>
<evidence type="ECO:0000256" key="2">
    <source>
        <dbReference type="ARBA" id="ARBA00022448"/>
    </source>
</evidence>
<evidence type="ECO:0000256" key="7">
    <source>
        <dbReference type="ARBA" id="ARBA00023136"/>
    </source>
</evidence>
<evidence type="ECO:0000256" key="5">
    <source>
        <dbReference type="ARBA" id="ARBA00022840"/>
    </source>
</evidence>
<dbReference type="Gene3D" id="3.40.50.300">
    <property type="entry name" value="P-loop containing nucleotide triphosphate hydrolases"/>
    <property type="match status" value="1"/>
</dbReference>
<dbReference type="RefSeq" id="WP_071316312.1">
    <property type="nucleotide sequence ID" value="NZ_CP063356.2"/>
</dbReference>
<protein>
    <submittedName>
        <fullName evidence="11 12">ABC transporter ATP-binding protein</fullName>
    </submittedName>
</protein>
<dbReference type="InterPro" id="IPR017871">
    <property type="entry name" value="ABC_transporter-like_CS"/>
</dbReference>
<evidence type="ECO:0000256" key="8">
    <source>
        <dbReference type="SAM" id="Phobius"/>
    </source>
</evidence>
<dbReference type="CDD" id="cd03254">
    <property type="entry name" value="ABCC_Glucan_exporter_like"/>
    <property type="match status" value="1"/>
</dbReference>
<dbReference type="EMBL" id="LQXD01000057">
    <property type="protein sequence ID" value="OIJ21131.1"/>
    <property type="molecule type" value="Genomic_DNA"/>
</dbReference>
<dbReference type="FunFam" id="3.40.50.300:FF:000287">
    <property type="entry name" value="Multidrug ABC transporter ATP-binding protein"/>
    <property type="match status" value="1"/>
</dbReference>
<proteinExistence type="predicted"/>
<dbReference type="InterPro" id="IPR039421">
    <property type="entry name" value="Type_1_exporter"/>
</dbReference>
<dbReference type="CDD" id="cd18544">
    <property type="entry name" value="ABC_6TM_TmrA_like"/>
    <property type="match status" value="1"/>
</dbReference>
<dbReference type="AlphaFoldDB" id="A0A1S2M8X3"/>
<keyword evidence="2" id="KW-0813">Transport</keyword>
<feature type="domain" description="ABC transmembrane type-1" evidence="10">
    <location>
        <begin position="36"/>
        <end position="320"/>
    </location>
</feature>
<evidence type="ECO:0000256" key="4">
    <source>
        <dbReference type="ARBA" id="ARBA00022741"/>
    </source>
</evidence>
<evidence type="ECO:0000259" key="9">
    <source>
        <dbReference type="PROSITE" id="PS50893"/>
    </source>
</evidence>
<keyword evidence="13" id="KW-1185">Reference proteome</keyword>
<reference evidence="12 13" key="2">
    <citation type="journal article" date="2017" name="Genome Announc.">
        <title>Draft Genome Sequences of Four Alkaliphilic Bacteria Belonging to the Anaerobacillus Genus.</title>
        <authorList>
            <person name="Bassil N.M."/>
            <person name="Lloyd J.R."/>
        </authorList>
    </citation>
    <scope>NUCLEOTIDE SEQUENCE [LARGE SCALE GENOMIC DNA]</scope>
    <source>
        <strain evidence="12 13">NB2006</strain>
    </source>
</reference>
<dbReference type="InterPro" id="IPR036640">
    <property type="entry name" value="ABC1_TM_sf"/>
</dbReference>
<sequence>MSDKNKESLLFEPMNQKLVFKRLITYTKPHIRWLTIAFVLLLLGTGAQILGPILVKIFIDDYLTPRIFDFQPLLWLGAGYLGLHFASVAITYVQLFLFQKIALQIIQQLRIDVFEKVQNLGLAFFDKFPTGGLVSRITNDTETIKDLYVSVLSNYVQNGMFLIGVFVAMFYLNVQLALFCLFILPILLILMQAYRRFSSKFYAEMSEKLSQLNAKISESIQGMTVIQIFRQEKRLRKEFEKINDEHQKAWLKSIKLDGLLLRPAVDFVSIMALVLVLSFFGITSFNSPVEIGVLYAFINYLDRFFEPVNQMMMRLSIFQQAIVSASRVFRLLDHDEIAPGQKGEGYPLIEKGEVEFRNVSFSYDGKHEVLKNISFTAKKGETIALVGHTGSGKSSIINLLMRFYPGVKGDILLDGVPIEKFTNEELRKKMGLVLQDPFLFVGTVEDNIRFYSHELTKEEIIHAAKFVHAESFIKNLPEGYDAKIGERGSTLSSGQRQLLSFARTIALNPSILVLDEATANVDTETEGEIQKALEKMRLGRTTIAIAHRLSTIQDADQILVLHQGEIVERGNHQELIKQGGLYHKMYLLQQGDPEEIEQVTTSEFA</sequence>
<dbReference type="PANTHER" id="PTHR43394">
    <property type="entry name" value="ATP-DEPENDENT PERMEASE MDL1, MITOCHONDRIAL"/>
    <property type="match status" value="1"/>
</dbReference>
<keyword evidence="4" id="KW-0547">Nucleotide-binding</keyword>
<feature type="domain" description="ABC transporter" evidence="9">
    <location>
        <begin position="354"/>
        <end position="588"/>
    </location>
</feature>
<dbReference type="KEGG" id="aia:AWH56_017845"/>
<reference evidence="12 13" key="3">
    <citation type="journal article" date="2019" name="Int. J. Syst. Evol. Microbiol.">
        <title>Anaerobacillus isosaccharinicus sp. nov., an alkaliphilic bacterium which degrades isosaccharinic acid.</title>
        <authorList>
            <person name="Bassil N.M."/>
            <person name="Lloyd J.R."/>
        </authorList>
    </citation>
    <scope>NUCLEOTIDE SEQUENCE [LARGE SCALE GENOMIC DNA]</scope>
    <source>
        <strain evidence="12 13">NB2006</strain>
    </source>
</reference>
<dbReference type="InterPro" id="IPR003439">
    <property type="entry name" value="ABC_transporter-like_ATP-bd"/>
</dbReference>
<feature type="transmembrane region" description="Helical" evidence="8">
    <location>
        <begin position="259"/>
        <end position="282"/>
    </location>
</feature>
<evidence type="ECO:0000313" key="13">
    <source>
        <dbReference type="Proteomes" id="UP000180175"/>
    </source>
</evidence>
<accession>A0A1S2M8X3</accession>
<dbReference type="EMBL" id="CP063356">
    <property type="protein sequence ID" value="QOY34574.1"/>
    <property type="molecule type" value="Genomic_DNA"/>
</dbReference>
<dbReference type="Gene3D" id="1.20.1560.10">
    <property type="entry name" value="ABC transporter type 1, transmembrane domain"/>
    <property type="match status" value="1"/>
</dbReference>
<dbReference type="InterPro" id="IPR027417">
    <property type="entry name" value="P-loop_NTPase"/>
</dbReference>
<dbReference type="PROSITE" id="PS00211">
    <property type="entry name" value="ABC_TRANSPORTER_1"/>
    <property type="match status" value="1"/>
</dbReference>
<evidence type="ECO:0000256" key="1">
    <source>
        <dbReference type="ARBA" id="ARBA00004651"/>
    </source>
</evidence>
<dbReference type="GO" id="GO:0005524">
    <property type="term" value="F:ATP binding"/>
    <property type="evidence" value="ECO:0007669"/>
    <property type="project" value="UniProtKB-KW"/>
</dbReference>
<dbReference type="SUPFAM" id="SSF90123">
    <property type="entry name" value="ABC transporter transmembrane region"/>
    <property type="match status" value="1"/>
</dbReference>
<dbReference type="Pfam" id="PF00005">
    <property type="entry name" value="ABC_tran"/>
    <property type="match status" value="1"/>
</dbReference>
<evidence type="ECO:0000313" key="11">
    <source>
        <dbReference type="EMBL" id="OIJ21131.1"/>
    </source>
</evidence>
<dbReference type="PROSITE" id="PS50893">
    <property type="entry name" value="ABC_TRANSPORTER_2"/>
    <property type="match status" value="1"/>
</dbReference>
<dbReference type="OrthoDB" id="9770415at2"/>
<evidence type="ECO:0000259" key="10">
    <source>
        <dbReference type="PROSITE" id="PS50929"/>
    </source>
</evidence>
<keyword evidence="5 11" id="KW-0067">ATP-binding</keyword>
<dbReference type="GO" id="GO:0015421">
    <property type="term" value="F:ABC-type oligopeptide transporter activity"/>
    <property type="evidence" value="ECO:0007669"/>
    <property type="project" value="TreeGrafter"/>
</dbReference>
<evidence type="ECO:0000313" key="12">
    <source>
        <dbReference type="EMBL" id="QOY34574.1"/>
    </source>
</evidence>
<dbReference type="Pfam" id="PF00664">
    <property type="entry name" value="ABC_membrane"/>
    <property type="match status" value="1"/>
</dbReference>
<reference evidence="11 13" key="1">
    <citation type="submission" date="2016-10" db="EMBL/GenBank/DDBJ databases">
        <title>Draft genome sequences of four alkaliphilic bacteria belonging to the Anaerobacillus genus.</title>
        <authorList>
            <person name="Bassil N.M."/>
            <person name="Lloyd J.R."/>
        </authorList>
    </citation>
    <scope>NUCLEOTIDE SEQUENCE [LARGE SCALE GENOMIC DNA]</scope>
    <source>
        <strain evidence="11 13">NB2006</strain>
    </source>
</reference>
<feature type="transmembrane region" description="Helical" evidence="8">
    <location>
        <begin position="31"/>
        <end position="54"/>
    </location>
</feature>
<name>A0A1S2M8X3_9BACI</name>
<dbReference type="SUPFAM" id="SSF52540">
    <property type="entry name" value="P-loop containing nucleoside triphosphate hydrolases"/>
    <property type="match status" value="1"/>
</dbReference>
<dbReference type="GO" id="GO:0016887">
    <property type="term" value="F:ATP hydrolysis activity"/>
    <property type="evidence" value="ECO:0007669"/>
    <property type="project" value="InterPro"/>
</dbReference>
<reference evidence="12" key="4">
    <citation type="submission" date="2020-10" db="EMBL/GenBank/DDBJ databases">
        <authorList>
            <person name="Bassil N.M."/>
            <person name="Lloyd J.R."/>
        </authorList>
    </citation>
    <scope>NUCLEOTIDE SEQUENCE</scope>
    <source>
        <strain evidence="12">NB2006</strain>
    </source>
</reference>
<comment type="subcellular location">
    <subcellularLocation>
        <location evidence="1">Cell membrane</location>
        <topology evidence="1">Multi-pass membrane protein</topology>
    </subcellularLocation>
</comment>
<dbReference type="InterPro" id="IPR003593">
    <property type="entry name" value="AAA+_ATPase"/>
</dbReference>
<dbReference type="Proteomes" id="UP000180175">
    <property type="component" value="Chromosome"/>
</dbReference>
<evidence type="ECO:0000256" key="3">
    <source>
        <dbReference type="ARBA" id="ARBA00022692"/>
    </source>
</evidence>
<organism evidence="11 13">
    <name type="scientific">Anaerobacillus isosaccharinicus</name>
    <dbReference type="NCBI Taxonomy" id="1532552"/>
    <lineage>
        <taxon>Bacteria</taxon>
        <taxon>Bacillati</taxon>
        <taxon>Bacillota</taxon>
        <taxon>Bacilli</taxon>
        <taxon>Bacillales</taxon>
        <taxon>Bacillaceae</taxon>
        <taxon>Anaerobacillus</taxon>
    </lineage>
</organism>
<dbReference type="PROSITE" id="PS50929">
    <property type="entry name" value="ABC_TM1F"/>
    <property type="match status" value="1"/>
</dbReference>
<gene>
    <name evidence="12" type="ORF">AWH56_017845</name>
    <name evidence="11" type="ORF">AWH56_06305</name>
</gene>
<keyword evidence="3 8" id="KW-0812">Transmembrane</keyword>
<dbReference type="SMART" id="SM00382">
    <property type="entry name" value="AAA"/>
    <property type="match status" value="1"/>
</dbReference>
<feature type="transmembrane region" description="Helical" evidence="8">
    <location>
        <begin position="147"/>
        <end position="170"/>
    </location>
</feature>
<keyword evidence="6 8" id="KW-1133">Transmembrane helix</keyword>